<evidence type="ECO:0000313" key="3">
    <source>
        <dbReference type="Proteomes" id="UP000265520"/>
    </source>
</evidence>
<keyword evidence="3" id="KW-1185">Reference proteome</keyword>
<proteinExistence type="predicted"/>
<dbReference type="AlphaFoldDB" id="A0A392W984"/>
<comment type="caution">
    <text evidence="2">The sequence shown here is derived from an EMBL/GenBank/DDBJ whole genome shotgun (WGS) entry which is preliminary data.</text>
</comment>
<dbReference type="EMBL" id="LXQA011381410">
    <property type="protein sequence ID" value="MCI95260.1"/>
    <property type="molecule type" value="Genomic_DNA"/>
</dbReference>
<accession>A0A392W984</accession>
<evidence type="ECO:0000313" key="2">
    <source>
        <dbReference type="EMBL" id="MCI95260.1"/>
    </source>
</evidence>
<feature type="non-terminal residue" evidence="2">
    <location>
        <position position="1"/>
    </location>
</feature>
<name>A0A392W984_9FABA</name>
<reference evidence="2 3" key="1">
    <citation type="journal article" date="2018" name="Front. Plant Sci.">
        <title>Red Clover (Trifolium pratense) and Zigzag Clover (T. medium) - A Picture of Genomic Similarities and Differences.</title>
        <authorList>
            <person name="Dluhosova J."/>
            <person name="Istvanek J."/>
            <person name="Nedelnik J."/>
            <person name="Repkova J."/>
        </authorList>
    </citation>
    <scope>NUCLEOTIDE SEQUENCE [LARGE SCALE GENOMIC DNA]</scope>
    <source>
        <strain evidence="3">cv. 10/8</strain>
        <tissue evidence="2">Leaf</tissue>
    </source>
</reference>
<dbReference type="Proteomes" id="UP000265520">
    <property type="component" value="Unassembled WGS sequence"/>
</dbReference>
<organism evidence="2 3">
    <name type="scientific">Trifolium medium</name>
    <dbReference type="NCBI Taxonomy" id="97028"/>
    <lineage>
        <taxon>Eukaryota</taxon>
        <taxon>Viridiplantae</taxon>
        <taxon>Streptophyta</taxon>
        <taxon>Embryophyta</taxon>
        <taxon>Tracheophyta</taxon>
        <taxon>Spermatophyta</taxon>
        <taxon>Magnoliopsida</taxon>
        <taxon>eudicotyledons</taxon>
        <taxon>Gunneridae</taxon>
        <taxon>Pentapetalae</taxon>
        <taxon>rosids</taxon>
        <taxon>fabids</taxon>
        <taxon>Fabales</taxon>
        <taxon>Fabaceae</taxon>
        <taxon>Papilionoideae</taxon>
        <taxon>50 kb inversion clade</taxon>
        <taxon>NPAAA clade</taxon>
        <taxon>Hologalegina</taxon>
        <taxon>IRL clade</taxon>
        <taxon>Trifolieae</taxon>
        <taxon>Trifolium</taxon>
    </lineage>
</organism>
<feature type="compositionally biased region" description="Acidic residues" evidence="1">
    <location>
        <begin position="10"/>
        <end position="21"/>
    </location>
</feature>
<protein>
    <submittedName>
        <fullName evidence="2">Uncharacterized protein</fullName>
    </submittedName>
</protein>
<evidence type="ECO:0000256" key="1">
    <source>
        <dbReference type="SAM" id="MobiDB-lite"/>
    </source>
</evidence>
<sequence>LLEGIGDDAGAAEDFEDEEDA</sequence>
<feature type="region of interest" description="Disordered" evidence="1">
    <location>
        <begin position="1"/>
        <end position="21"/>
    </location>
</feature>